<accession>A0A9E7KJ25</accession>
<evidence type="ECO:0000256" key="3">
    <source>
        <dbReference type="ARBA" id="ARBA00022454"/>
    </source>
</evidence>
<evidence type="ECO:0000256" key="1">
    <source>
        <dbReference type="ARBA" id="ARBA00004123"/>
    </source>
</evidence>
<dbReference type="GO" id="GO:0005634">
    <property type="term" value="C:nucleus"/>
    <property type="evidence" value="ECO:0007669"/>
    <property type="project" value="UniProtKB-SubCell"/>
</dbReference>
<evidence type="ECO:0000256" key="5">
    <source>
        <dbReference type="ARBA" id="ARBA00022737"/>
    </source>
</evidence>
<keyword evidence="10" id="KW-0539">Nucleus</keyword>
<dbReference type="SUPFAM" id="SSF57850">
    <property type="entry name" value="RING/U-box"/>
    <property type="match status" value="1"/>
</dbReference>
<dbReference type="GO" id="GO:0005694">
    <property type="term" value="C:chromosome"/>
    <property type="evidence" value="ECO:0007669"/>
    <property type="project" value="UniProtKB-SubCell"/>
</dbReference>
<keyword evidence="4" id="KW-0479">Metal-binding</keyword>
<dbReference type="SMART" id="SM00184">
    <property type="entry name" value="RING"/>
    <property type="match status" value="1"/>
</dbReference>
<dbReference type="PANTHER" id="PTHR13763">
    <property type="entry name" value="BREAST CANCER TYPE 1 SUSCEPTIBILITY PROTEIN BRCA1"/>
    <property type="match status" value="1"/>
</dbReference>
<sequence length="1001" mass="109976">MIGSEDIVQIWSPFLDYLVKLELELKCSICTNLLKVPKVLPCDHVFCSGCISPLIDGGSVCPSCDLPFLPKDIRLALHVERLVSIFQEMDDAIGTLVQRKASPPGAPVNNHIEAKSIGVQHKPQEKSSHLHSHGSPLTGLGSNKTRDDGENQEVIIVGSMNSEQKSDIDVPLDKRSPNGPSTFSENGDSNLDIHDRYSELTTKKSRTKTIKAKSYASHEVRRPQLSPSSVTGHPITKDDSKTAVGSSQMRAGVQKQKTSKRQKLNNKHVKNHTSRHLHTPSIVFGDECAFCHSFRTTEASGPMCCYKDGRLITMEEASQSQVTHAHRKCIDWAPQIYFSGDTVKNLEVELRRASKIKCSKCGLKGAALGCYFGSCPKSFHVPCAVEISDCRWDCVNFHVLCPNHSSEKLPCDDDGGPEKTSRTTHFPSVQIECGKSSGNLTEHQSSEHHADAVGVKNDRIFIGSALMDSEKELLLKFASLIGGTVTEMWRSDVTHVIASTNESSAYHRTHNVLMAILTGKWVLTTKWVKVCMEAGHFVSEEPYEVHFDVHGFTDGPKRERLGATEKAQKLFAGLSFRLSEHFTLSCKQSLKELVVTAGGVVLEEDILIPPDPFAIGFPALCFIYNEEPPQEYDPRGLAKVKDERCEEAIDFFKKTGARVRGHTRVLDAIAALDIRYLLMESVPKKHRRRRPLQWPPWKPSVLQTFAQLLARKQSPLNLWLADSHFLASTDVIPIKQNRRAPEEISSRKSRMMAGSILRESSIAEESEREQGKLDAYEGNASALYRSSPGSSEVGGRGLAKATGIKMAAGSAAFVSNLTEMSCLFSSRSASWSDGIAKGFLVPRDWLSLLHHPDTGESSLAPSDASDFTGLLDAKGSKECTDDENDLESALDDLTTKSKKCSSLQLGGFSNYQGKDVFSAAYRSAQPSSHLHCSLLSHLHRSTITSPASLTVVASVTAHPSHPLDRGTIGHVLCGVGEELAVYFLPANAAMNPPLLIWKPRK</sequence>
<dbReference type="InterPro" id="IPR018957">
    <property type="entry name" value="Znf_C3HC4_RING-type"/>
</dbReference>
<evidence type="ECO:0000259" key="17">
    <source>
        <dbReference type="PROSITE" id="PS51805"/>
    </source>
</evidence>
<feature type="compositionally biased region" description="Basic and acidic residues" evidence="14">
    <location>
        <begin position="164"/>
        <end position="176"/>
    </location>
</feature>
<dbReference type="Gene3D" id="3.30.40.10">
    <property type="entry name" value="Zinc/RING finger domain, C3HC4 (zinc finger)"/>
    <property type="match status" value="2"/>
</dbReference>
<dbReference type="PROSITE" id="PS50172">
    <property type="entry name" value="BRCT"/>
    <property type="match status" value="1"/>
</dbReference>
<dbReference type="InterPro" id="IPR031099">
    <property type="entry name" value="BRCA1-associated"/>
</dbReference>
<evidence type="ECO:0000256" key="7">
    <source>
        <dbReference type="ARBA" id="ARBA00022771"/>
    </source>
</evidence>
<evidence type="ECO:0000256" key="6">
    <source>
        <dbReference type="ARBA" id="ARBA00022763"/>
    </source>
</evidence>
<dbReference type="GO" id="GO:0008270">
    <property type="term" value="F:zinc ion binding"/>
    <property type="evidence" value="ECO:0007669"/>
    <property type="project" value="UniProtKB-KW"/>
</dbReference>
<dbReference type="Proteomes" id="UP001055439">
    <property type="component" value="Chromosome 8"/>
</dbReference>
<feature type="domain" description="RING-type" evidence="15">
    <location>
        <begin position="27"/>
        <end position="65"/>
    </location>
</feature>
<feature type="domain" description="BRCT" evidence="16">
    <location>
        <begin position="456"/>
        <end position="545"/>
    </location>
</feature>
<dbReference type="CDD" id="cd17734">
    <property type="entry name" value="BRCT_Bard1_rpt1"/>
    <property type="match status" value="1"/>
</dbReference>
<evidence type="ECO:0000256" key="13">
    <source>
        <dbReference type="PROSITE-ProRule" id="PRU00175"/>
    </source>
</evidence>
<evidence type="ECO:0000256" key="4">
    <source>
        <dbReference type="ARBA" id="ARBA00022723"/>
    </source>
</evidence>
<evidence type="ECO:0000259" key="16">
    <source>
        <dbReference type="PROSITE" id="PS50172"/>
    </source>
</evidence>
<comment type="subcellular location">
    <subcellularLocation>
        <location evidence="2">Chromosome</location>
    </subcellularLocation>
    <subcellularLocation>
        <location evidence="1">Nucleus</location>
    </subcellularLocation>
</comment>
<evidence type="ECO:0000256" key="14">
    <source>
        <dbReference type="SAM" id="MobiDB-lite"/>
    </source>
</evidence>
<feature type="region of interest" description="Disordered" evidence="14">
    <location>
        <begin position="119"/>
        <end position="147"/>
    </location>
</feature>
<dbReference type="SMART" id="SM00292">
    <property type="entry name" value="BRCT"/>
    <property type="match status" value="1"/>
</dbReference>
<evidence type="ECO:0000313" key="19">
    <source>
        <dbReference type="Proteomes" id="UP001055439"/>
    </source>
</evidence>
<dbReference type="InterPro" id="IPR034732">
    <property type="entry name" value="EPHD"/>
</dbReference>
<dbReference type="InterPro" id="IPR036420">
    <property type="entry name" value="BRCT_dom_sf"/>
</dbReference>
<dbReference type="Pfam" id="PF13771">
    <property type="entry name" value="zf-HC5HC2H"/>
    <property type="match status" value="1"/>
</dbReference>
<keyword evidence="11" id="KW-0131">Cell cycle</keyword>
<dbReference type="PROSITE" id="PS00518">
    <property type="entry name" value="ZF_RING_1"/>
    <property type="match status" value="1"/>
</dbReference>
<feature type="compositionally biased region" description="Polar residues" evidence="14">
    <location>
        <begin position="178"/>
        <end position="189"/>
    </location>
</feature>
<organism evidence="18 19">
    <name type="scientific">Musa troglodytarum</name>
    <name type="common">fe'i banana</name>
    <dbReference type="NCBI Taxonomy" id="320322"/>
    <lineage>
        <taxon>Eukaryota</taxon>
        <taxon>Viridiplantae</taxon>
        <taxon>Streptophyta</taxon>
        <taxon>Embryophyta</taxon>
        <taxon>Tracheophyta</taxon>
        <taxon>Spermatophyta</taxon>
        <taxon>Magnoliopsida</taxon>
        <taxon>Liliopsida</taxon>
        <taxon>Zingiberales</taxon>
        <taxon>Musaceae</taxon>
        <taxon>Musa</taxon>
    </lineage>
</organism>
<evidence type="ECO:0000256" key="9">
    <source>
        <dbReference type="ARBA" id="ARBA00023204"/>
    </source>
</evidence>
<dbReference type="PROSITE" id="PS51805">
    <property type="entry name" value="EPHD"/>
    <property type="match status" value="1"/>
</dbReference>
<dbReference type="FunFam" id="3.40.50.10190:FF:000006">
    <property type="entry name" value="Breast cancer type 1 susceptibility protein homolog"/>
    <property type="match status" value="1"/>
</dbReference>
<protein>
    <recommendedName>
        <fullName evidence="12">RING-type E3 ubiquitin transferase BRCA1</fullName>
    </recommendedName>
</protein>
<keyword evidence="9" id="KW-0234">DNA repair</keyword>
<dbReference type="Gene3D" id="3.40.50.10190">
    <property type="entry name" value="BRCT domain"/>
    <property type="match status" value="2"/>
</dbReference>
<dbReference type="GO" id="GO:0045944">
    <property type="term" value="P:positive regulation of transcription by RNA polymerase II"/>
    <property type="evidence" value="ECO:0007669"/>
    <property type="project" value="TreeGrafter"/>
</dbReference>
<evidence type="ECO:0000256" key="10">
    <source>
        <dbReference type="ARBA" id="ARBA00023242"/>
    </source>
</evidence>
<proteinExistence type="predicted"/>
<dbReference type="EMBL" id="CP097510">
    <property type="protein sequence ID" value="URE22673.1"/>
    <property type="molecule type" value="Genomic_DNA"/>
</dbReference>
<evidence type="ECO:0000259" key="15">
    <source>
        <dbReference type="PROSITE" id="PS50089"/>
    </source>
</evidence>
<dbReference type="GO" id="GO:0000724">
    <property type="term" value="P:double-strand break repair via homologous recombination"/>
    <property type="evidence" value="ECO:0007669"/>
    <property type="project" value="TreeGrafter"/>
</dbReference>
<dbReference type="InterPro" id="IPR001841">
    <property type="entry name" value="Znf_RING"/>
</dbReference>
<feature type="compositionally biased region" description="Basic and acidic residues" evidence="14">
    <location>
        <begin position="191"/>
        <end position="202"/>
    </location>
</feature>
<dbReference type="InterPro" id="IPR013083">
    <property type="entry name" value="Znf_RING/FYVE/PHD"/>
</dbReference>
<keyword evidence="8" id="KW-0862">Zinc</keyword>
<dbReference type="OrthoDB" id="6105938at2759"/>
<gene>
    <name evidence="18" type="ORF">MUK42_18132</name>
</gene>
<name>A0A9E7KJ25_9LILI</name>
<feature type="domain" description="PHD-type" evidence="17">
    <location>
        <begin position="285"/>
        <end position="405"/>
    </location>
</feature>
<evidence type="ECO:0000313" key="18">
    <source>
        <dbReference type="EMBL" id="URE22673.1"/>
    </source>
</evidence>
<dbReference type="GO" id="GO:0004842">
    <property type="term" value="F:ubiquitin-protein transferase activity"/>
    <property type="evidence" value="ECO:0007669"/>
    <property type="project" value="TreeGrafter"/>
</dbReference>
<reference evidence="18" key="1">
    <citation type="submission" date="2022-05" db="EMBL/GenBank/DDBJ databases">
        <title>The Musa troglodytarum L. genome provides insights into the mechanism of non-climacteric behaviour and enrichment of carotenoids.</title>
        <authorList>
            <person name="Wang J."/>
        </authorList>
    </citation>
    <scope>NUCLEOTIDE SEQUENCE</scope>
    <source>
        <tissue evidence="18">Leaf</tissue>
    </source>
</reference>
<keyword evidence="3" id="KW-0158">Chromosome</keyword>
<keyword evidence="5" id="KW-0677">Repeat</keyword>
<keyword evidence="19" id="KW-1185">Reference proteome</keyword>
<evidence type="ECO:0000256" key="11">
    <source>
        <dbReference type="ARBA" id="ARBA00023306"/>
    </source>
</evidence>
<dbReference type="SUPFAM" id="SSF52113">
    <property type="entry name" value="BRCT domain"/>
    <property type="match status" value="1"/>
</dbReference>
<keyword evidence="6" id="KW-0227">DNA damage</keyword>
<keyword evidence="7 13" id="KW-0863">Zinc-finger</keyword>
<dbReference type="AlphaFoldDB" id="A0A9E7KJ25"/>
<feature type="compositionally biased region" description="Basic residues" evidence="14">
    <location>
        <begin position="257"/>
        <end position="275"/>
    </location>
</feature>
<dbReference type="InterPro" id="IPR001357">
    <property type="entry name" value="BRCT_dom"/>
</dbReference>
<dbReference type="PROSITE" id="PS50089">
    <property type="entry name" value="ZF_RING_2"/>
    <property type="match status" value="1"/>
</dbReference>
<dbReference type="InterPro" id="IPR017907">
    <property type="entry name" value="Znf_RING_CS"/>
</dbReference>
<evidence type="ECO:0000256" key="2">
    <source>
        <dbReference type="ARBA" id="ARBA00004286"/>
    </source>
</evidence>
<dbReference type="PANTHER" id="PTHR13763:SF9">
    <property type="entry name" value="BRCA1-ASSOCIATED RING DOMAIN PROTEIN 1"/>
    <property type="match status" value="1"/>
</dbReference>
<dbReference type="Pfam" id="PF00533">
    <property type="entry name" value="BRCT"/>
    <property type="match status" value="1"/>
</dbReference>
<evidence type="ECO:0000256" key="8">
    <source>
        <dbReference type="ARBA" id="ARBA00022833"/>
    </source>
</evidence>
<dbReference type="Pfam" id="PF00097">
    <property type="entry name" value="zf-C3HC4"/>
    <property type="match status" value="1"/>
</dbReference>
<feature type="region of interest" description="Disordered" evidence="14">
    <location>
        <begin position="159"/>
        <end position="275"/>
    </location>
</feature>
<evidence type="ECO:0000256" key="12">
    <source>
        <dbReference type="ARBA" id="ARBA00031556"/>
    </source>
</evidence>